<reference evidence="11 13" key="1">
    <citation type="journal article" date="2008" name="Science">
        <title>The Physcomitrella genome reveals evolutionary insights into the conquest of land by plants.</title>
        <authorList>
            <person name="Rensing S."/>
            <person name="Lang D."/>
            <person name="Zimmer A."/>
            <person name="Terry A."/>
            <person name="Salamov A."/>
            <person name="Shapiro H."/>
            <person name="Nishiyama T."/>
            <person name="Perroud P.-F."/>
            <person name="Lindquist E."/>
            <person name="Kamisugi Y."/>
            <person name="Tanahashi T."/>
            <person name="Sakakibara K."/>
            <person name="Fujita T."/>
            <person name="Oishi K."/>
            <person name="Shin-I T."/>
            <person name="Kuroki Y."/>
            <person name="Toyoda A."/>
            <person name="Suzuki Y."/>
            <person name="Hashimoto A."/>
            <person name="Yamaguchi K."/>
            <person name="Sugano A."/>
            <person name="Kohara Y."/>
            <person name="Fujiyama A."/>
            <person name="Anterola A."/>
            <person name="Aoki S."/>
            <person name="Ashton N."/>
            <person name="Barbazuk W.B."/>
            <person name="Barker E."/>
            <person name="Bennetzen J."/>
            <person name="Bezanilla M."/>
            <person name="Blankenship R."/>
            <person name="Cho S.H."/>
            <person name="Dutcher S."/>
            <person name="Estelle M."/>
            <person name="Fawcett J.A."/>
            <person name="Gundlach H."/>
            <person name="Hanada K."/>
            <person name="Heyl A."/>
            <person name="Hicks K.A."/>
            <person name="Hugh J."/>
            <person name="Lohr M."/>
            <person name="Mayer K."/>
            <person name="Melkozernov A."/>
            <person name="Murata T."/>
            <person name="Nelson D."/>
            <person name="Pils B."/>
            <person name="Prigge M."/>
            <person name="Reiss B."/>
            <person name="Renner T."/>
            <person name="Rombauts S."/>
            <person name="Rushton P."/>
            <person name="Sanderfoot A."/>
            <person name="Schween G."/>
            <person name="Shiu S.-H."/>
            <person name="Stueber K."/>
            <person name="Theodoulou F.L."/>
            <person name="Tu H."/>
            <person name="Van de Peer Y."/>
            <person name="Verrier P.J."/>
            <person name="Waters E."/>
            <person name="Wood A."/>
            <person name="Yang L."/>
            <person name="Cove D."/>
            <person name="Cuming A."/>
            <person name="Hasebe M."/>
            <person name="Lucas S."/>
            <person name="Mishler D.B."/>
            <person name="Reski R."/>
            <person name="Grigoriev I."/>
            <person name="Quatrano R.S."/>
            <person name="Boore J.L."/>
        </authorList>
    </citation>
    <scope>NUCLEOTIDE SEQUENCE [LARGE SCALE GENOMIC DNA]</scope>
    <source>
        <strain evidence="12 13">cv. Gransden 2004</strain>
    </source>
</reference>
<dbReference type="Gramene" id="Pp3c17_16690V3.2">
    <property type="protein sequence ID" value="Pp3c17_16690V3.2"/>
    <property type="gene ID" value="Pp3c17_16690"/>
</dbReference>
<evidence type="ECO:0000256" key="8">
    <source>
        <dbReference type="ARBA" id="ARBA00061500"/>
    </source>
</evidence>
<dbReference type="GO" id="GO:0004048">
    <property type="term" value="F:anthranilate phosphoribosyltransferase activity"/>
    <property type="evidence" value="ECO:0007669"/>
    <property type="project" value="UniProtKB-EC"/>
</dbReference>
<dbReference type="InterPro" id="IPR036320">
    <property type="entry name" value="Glycosyl_Trfase_fam3_N_dom_sf"/>
</dbReference>
<dbReference type="RefSeq" id="XP_024400584.1">
    <property type="nucleotide sequence ID" value="XM_024544816.2"/>
</dbReference>
<evidence type="ECO:0000313" key="12">
    <source>
        <dbReference type="EnsemblPlants" id="Pp3c17_16690V3.1"/>
    </source>
</evidence>
<dbReference type="SUPFAM" id="SSF52418">
    <property type="entry name" value="Nucleoside phosphorylase/phosphoribosyltransferase catalytic domain"/>
    <property type="match status" value="1"/>
</dbReference>
<protein>
    <recommendedName>
        <fullName evidence="2">anthranilate phosphoribosyltransferase</fullName>
        <ecNumber evidence="2">2.4.2.18</ecNumber>
    </recommendedName>
</protein>
<dbReference type="OMA" id="GPMTNPA"/>
<dbReference type="EnsemblPlants" id="Pp3c17_16690V3.2">
    <property type="protein sequence ID" value="Pp3c17_16690V3.2"/>
    <property type="gene ID" value="Pp3c17_16690"/>
</dbReference>
<dbReference type="PANTHER" id="PTHR43285">
    <property type="entry name" value="ANTHRANILATE PHOSPHORIBOSYLTRANSFERASE"/>
    <property type="match status" value="1"/>
</dbReference>
<dbReference type="eggNOG" id="KOG1438">
    <property type="taxonomic scope" value="Eukaryota"/>
</dbReference>
<dbReference type="OrthoDB" id="427800at2759"/>
<proteinExistence type="inferred from homology"/>
<dbReference type="GeneID" id="112294424"/>
<dbReference type="InterPro" id="IPR035902">
    <property type="entry name" value="Nuc_phospho_transferase"/>
</dbReference>
<evidence type="ECO:0000256" key="7">
    <source>
        <dbReference type="ARBA" id="ARBA00023141"/>
    </source>
</evidence>
<keyword evidence="5" id="KW-0808">Transferase</keyword>
<evidence type="ECO:0000256" key="1">
    <source>
        <dbReference type="ARBA" id="ARBA00004907"/>
    </source>
</evidence>
<comment type="similarity">
    <text evidence="8">Belongs to the anthranilate phosphoribosyltransferase family.</text>
</comment>
<keyword evidence="4" id="KW-0328">Glycosyltransferase</keyword>
<evidence type="ECO:0000256" key="6">
    <source>
        <dbReference type="ARBA" id="ARBA00022822"/>
    </source>
</evidence>
<dbReference type="STRING" id="3218.A9T6I7"/>
<evidence type="ECO:0000259" key="9">
    <source>
        <dbReference type="Pfam" id="PF00591"/>
    </source>
</evidence>
<reference evidence="11 13" key="2">
    <citation type="journal article" date="2018" name="Plant J.">
        <title>The Physcomitrella patens chromosome-scale assembly reveals moss genome structure and evolution.</title>
        <authorList>
            <person name="Lang D."/>
            <person name="Ullrich K.K."/>
            <person name="Murat F."/>
            <person name="Fuchs J."/>
            <person name="Jenkins J."/>
            <person name="Haas F.B."/>
            <person name="Piednoel M."/>
            <person name="Gundlach H."/>
            <person name="Van Bel M."/>
            <person name="Meyberg R."/>
            <person name="Vives C."/>
            <person name="Morata J."/>
            <person name="Symeonidi A."/>
            <person name="Hiss M."/>
            <person name="Muchero W."/>
            <person name="Kamisugi Y."/>
            <person name="Saleh O."/>
            <person name="Blanc G."/>
            <person name="Decker E.L."/>
            <person name="van Gessel N."/>
            <person name="Grimwood J."/>
            <person name="Hayes R.D."/>
            <person name="Graham S.W."/>
            <person name="Gunter L.E."/>
            <person name="McDaniel S.F."/>
            <person name="Hoernstein S.N.W."/>
            <person name="Larsson A."/>
            <person name="Li F.W."/>
            <person name="Perroud P.F."/>
            <person name="Phillips J."/>
            <person name="Ranjan P."/>
            <person name="Rokshar D.S."/>
            <person name="Rothfels C.J."/>
            <person name="Schneider L."/>
            <person name="Shu S."/>
            <person name="Stevenson D.W."/>
            <person name="Thummler F."/>
            <person name="Tillich M."/>
            <person name="Villarreal Aguilar J.C."/>
            <person name="Widiez T."/>
            <person name="Wong G.K."/>
            <person name="Wymore A."/>
            <person name="Zhang Y."/>
            <person name="Zimmer A.D."/>
            <person name="Quatrano R.S."/>
            <person name="Mayer K.F.X."/>
            <person name="Goodstein D."/>
            <person name="Casacuberta J.M."/>
            <person name="Vandepoele K."/>
            <person name="Reski R."/>
            <person name="Cuming A.C."/>
            <person name="Tuskan G.A."/>
            <person name="Maumus F."/>
            <person name="Salse J."/>
            <person name="Schmutz J."/>
            <person name="Rensing S.A."/>
        </authorList>
    </citation>
    <scope>NUCLEOTIDE SEQUENCE [LARGE SCALE GENOMIC DNA]</scope>
    <source>
        <strain evidence="12 13">cv. Gransden 2004</strain>
    </source>
</reference>
<reference evidence="12" key="3">
    <citation type="submission" date="2020-12" db="UniProtKB">
        <authorList>
            <consortium name="EnsemblPlants"/>
        </authorList>
    </citation>
    <scope>IDENTIFICATION</scope>
</reference>
<evidence type="ECO:0000256" key="4">
    <source>
        <dbReference type="ARBA" id="ARBA00022676"/>
    </source>
</evidence>
<dbReference type="Pfam" id="PF00591">
    <property type="entry name" value="Glycos_transf_3"/>
    <property type="match status" value="1"/>
</dbReference>
<dbReference type="PaxDb" id="3218-PP1S173_123V6.1"/>
<keyword evidence="6" id="KW-0822">Tryptophan biosynthesis</keyword>
<accession>A9T6I7</accession>
<dbReference type="InterPro" id="IPR005940">
    <property type="entry name" value="Anthranilate_Pribosyl_Tfrase"/>
</dbReference>
<dbReference type="HAMAP" id="MF_00211">
    <property type="entry name" value="TrpD"/>
    <property type="match status" value="1"/>
</dbReference>
<sequence length="410" mass="42896">MAAALASQRTWLPSSSVGPFRGSFATAPASSPRVLGVPRKFAVESGKWEVLVRNVRAQSSTVTVPARTLSIPQVLEQLIQGTNLTQAQTEEVMETLLADANPAIIGAFLALLRAKGETLDEVTGLASAMLSRAIPVRTVPGSLDIVGTGGDGANTVNISTGSCILAAACGAKVAKHGSRSSSSACGSADVLETLGVAIDLGPEGVAKCVEDVGVGFMFAPTYHPAMKVVAPVRRSLKIKTAFNILGPMLNPSRAPHSIVGVYHDNLVEKMAKILQHFGTKRTLVVHCHGLDEMSPLGGGRVLEVTQDKIESFVFDPLNFGIPRCTLEDLKGGNADFNAKSLRNVFAGEPGPIADSLILNAAAGIMACGLVKDLGEGVSLARDVLRSGRANTVLDNWISLSQKLKAEEVSE</sequence>
<feature type="domain" description="Glycosyl transferase family 3 N-terminal" evidence="10">
    <location>
        <begin position="73"/>
        <end position="133"/>
    </location>
</feature>
<dbReference type="Gramene" id="Pp3c17_16690V3.1">
    <property type="protein sequence ID" value="Pp3c17_16690V3.1"/>
    <property type="gene ID" value="Pp3c17_16690"/>
</dbReference>
<dbReference type="PANTHER" id="PTHR43285:SF2">
    <property type="entry name" value="ANTHRANILATE PHOSPHORIBOSYLTRANSFERASE"/>
    <property type="match status" value="1"/>
</dbReference>
<keyword evidence="3" id="KW-0028">Amino-acid biosynthesis</keyword>
<keyword evidence="7" id="KW-0057">Aromatic amino acid biosynthesis</keyword>
<evidence type="ECO:0000256" key="3">
    <source>
        <dbReference type="ARBA" id="ARBA00022605"/>
    </source>
</evidence>
<dbReference type="Proteomes" id="UP000006727">
    <property type="component" value="Chromosome 17"/>
</dbReference>
<dbReference type="EMBL" id="ABEU02000017">
    <property type="protein sequence ID" value="PNR36336.1"/>
    <property type="molecule type" value="Genomic_DNA"/>
</dbReference>
<dbReference type="Gene3D" id="3.40.1030.10">
    <property type="entry name" value="Nucleoside phosphorylase/phosphoribosyltransferase catalytic domain"/>
    <property type="match status" value="1"/>
</dbReference>
<dbReference type="SUPFAM" id="SSF47648">
    <property type="entry name" value="Nucleoside phosphorylase/phosphoribosyltransferase N-terminal domain"/>
    <property type="match status" value="1"/>
</dbReference>
<dbReference type="EC" id="2.4.2.18" evidence="2"/>
<dbReference type="InterPro" id="IPR000312">
    <property type="entry name" value="Glycosyl_Trfase_fam3"/>
</dbReference>
<dbReference type="Pfam" id="PF02885">
    <property type="entry name" value="Glycos_trans_3N"/>
    <property type="match status" value="1"/>
</dbReference>
<dbReference type="HOGENOM" id="CLU_034315_4_0_1"/>
<dbReference type="AlphaFoldDB" id="A9T6I7"/>
<dbReference type="GO" id="GO:0005829">
    <property type="term" value="C:cytosol"/>
    <property type="evidence" value="ECO:0000318"/>
    <property type="project" value="GO_Central"/>
</dbReference>
<organism evidence="11">
    <name type="scientific">Physcomitrium patens</name>
    <name type="common">Spreading-leaved earth moss</name>
    <name type="synonym">Physcomitrella patens</name>
    <dbReference type="NCBI Taxonomy" id="3218"/>
    <lineage>
        <taxon>Eukaryota</taxon>
        <taxon>Viridiplantae</taxon>
        <taxon>Streptophyta</taxon>
        <taxon>Embryophyta</taxon>
        <taxon>Bryophyta</taxon>
        <taxon>Bryophytina</taxon>
        <taxon>Bryopsida</taxon>
        <taxon>Funariidae</taxon>
        <taxon>Funariales</taxon>
        <taxon>Funariaceae</taxon>
        <taxon>Physcomitrium</taxon>
    </lineage>
</organism>
<dbReference type="NCBIfam" id="TIGR01245">
    <property type="entry name" value="trpD"/>
    <property type="match status" value="1"/>
</dbReference>
<dbReference type="GO" id="GO:0000162">
    <property type="term" value="P:L-tryptophan biosynthetic process"/>
    <property type="evidence" value="ECO:0000318"/>
    <property type="project" value="GO_Central"/>
</dbReference>
<dbReference type="Gene3D" id="1.20.970.10">
    <property type="entry name" value="Transferase, Pyrimidine Nucleoside Phosphorylase, Chain C"/>
    <property type="match status" value="1"/>
</dbReference>
<dbReference type="InterPro" id="IPR017459">
    <property type="entry name" value="Glycosyl_Trfase_fam3_N_dom"/>
</dbReference>
<dbReference type="FunFam" id="3.40.1030.10:FF:000002">
    <property type="entry name" value="Anthranilate phosphoribosyltransferase"/>
    <property type="match status" value="1"/>
</dbReference>
<feature type="domain" description="Glycosyl transferase family 3" evidence="9">
    <location>
        <begin position="143"/>
        <end position="389"/>
    </location>
</feature>
<evidence type="ECO:0000259" key="10">
    <source>
        <dbReference type="Pfam" id="PF02885"/>
    </source>
</evidence>
<keyword evidence="13" id="KW-1185">Reference proteome</keyword>
<evidence type="ECO:0000313" key="13">
    <source>
        <dbReference type="Proteomes" id="UP000006727"/>
    </source>
</evidence>
<evidence type="ECO:0000256" key="5">
    <source>
        <dbReference type="ARBA" id="ARBA00022679"/>
    </source>
</evidence>
<name>A9T6I7_PHYPA</name>
<evidence type="ECO:0000313" key="11">
    <source>
        <dbReference type="EMBL" id="PNR36336.1"/>
    </source>
</evidence>
<gene>
    <name evidence="12" type="primary">LOC112294424</name>
    <name evidence="11" type="ORF">PHYPA_022187</name>
</gene>
<evidence type="ECO:0000256" key="2">
    <source>
        <dbReference type="ARBA" id="ARBA00011948"/>
    </source>
</evidence>
<dbReference type="EnsemblPlants" id="Pp3c17_16690V3.1">
    <property type="protein sequence ID" value="Pp3c17_16690V3.1"/>
    <property type="gene ID" value="Pp3c17_16690"/>
</dbReference>
<comment type="pathway">
    <text evidence="1">Amino-acid biosynthesis; L-tryptophan biosynthesis; L-tryptophan from chorismate: step 2/5.</text>
</comment>